<organism evidence="1 3">
    <name type="scientific">Polaribacter dokdonensis DSW-5</name>
    <dbReference type="NCBI Taxonomy" id="1300348"/>
    <lineage>
        <taxon>Bacteria</taxon>
        <taxon>Pseudomonadati</taxon>
        <taxon>Bacteroidota</taxon>
        <taxon>Flavobacteriia</taxon>
        <taxon>Flavobacteriales</taxon>
        <taxon>Flavobacteriaceae</taxon>
    </lineage>
</organism>
<sequence>MFLTTFIFLAKCRKLKFISLSLIEKAKFLDNFLDIRYLEKEYTREIYDLKGWDYEGIIINTEDYVTTFFSADGYEYEVKMNFEKYQENKFRSTLNEIKESFRNEYSLSLIPLAEKIAYGTSFKEHLENKLEKFRNHKIGKKYSTLLLEFINEFSIEFVDVIDTKSKNSSFYFLKTVAHRDTLNKLYRITLKEGLISSDTKQLTFLKLFDNLEVQNRVTWIGSTSELKYFIKLINKTELGFEDKGVYKWRIAVKCFVKVSVRSLKEITYKDLRTYKITDNTNQKLDRLLLNAILPV</sequence>
<evidence type="ECO:0000313" key="2">
    <source>
        <dbReference type="EMBL" id="SEE05424.1"/>
    </source>
</evidence>
<keyword evidence="4" id="KW-1185">Reference proteome</keyword>
<dbReference type="Proteomes" id="UP000183071">
    <property type="component" value="Unassembled WGS sequence"/>
</dbReference>
<dbReference type="PATRIC" id="fig|1300348.6.peg.1250"/>
<reference evidence="2 4" key="2">
    <citation type="submission" date="2016-10" db="EMBL/GenBank/DDBJ databases">
        <authorList>
            <person name="Varghese N."/>
            <person name="Submissions S."/>
        </authorList>
    </citation>
    <scope>NUCLEOTIDE SEQUENCE [LARGE SCALE GENOMIC DNA]</scope>
    <source>
        <strain evidence="2 4">DSW-5</strain>
    </source>
</reference>
<dbReference type="AlphaFoldDB" id="A0A0M9CFN5"/>
<evidence type="ECO:0000313" key="4">
    <source>
        <dbReference type="Proteomes" id="UP000183071"/>
    </source>
</evidence>
<dbReference type="EMBL" id="LGBR01000001">
    <property type="protein sequence ID" value="KOY51691.1"/>
    <property type="molecule type" value="Genomic_DNA"/>
</dbReference>
<evidence type="ECO:0000313" key="3">
    <source>
        <dbReference type="Proteomes" id="UP000037716"/>
    </source>
</evidence>
<protein>
    <submittedName>
        <fullName evidence="1">Uncharacterized protein</fullName>
    </submittedName>
</protein>
<reference evidence="1 3" key="1">
    <citation type="submission" date="2015-07" db="EMBL/GenBank/DDBJ databases">
        <title>Genome of Polaribacter dokdonenesis DSW-5, isolated from seawater off Dokdo in Korea.</title>
        <authorList>
            <person name="Yoon K."/>
            <person name="Song J.Y."/>
            <person name="Kim J.F."/>
        </authorList>
    </citation>
    <scope>NUCLEOTIDE SEQUENCE [LARGE SCALE GENOMIC DNA]</scope>
    <source>
        <strain evidence="1 3">DSW-5</strain>
    </source>
</reference>
<dbReference type="EMBL" id="FNUE01000001">
    <property type="protein sequence ID" value="SEE05424.1"/>
    <property type="molecule type" value="Genomic_DNA"/>
</dbReference>
<gene>
    <name evidence="1" type="ORF">I602_1251</name>
    <name evidence="2" type="ORF">SAMN05444353_0520</name>
</gene>
<evidence type="ECO:0000313" key="1">
    <source>
        <dbReference type="EMBL" id="KOY51691.1"/>
    </source>
</evidence>
<name>A0A0M9CFN5_9FLAO</name>
<dbReference type="Proteomes" id="UP000037716">
    <property type="component" value="Unassembled WGS sequence"/>
</dbReference>
<comment type="caution">
    <text evidence="1">The sequence shown here is derived from an EMBL/GenBank/DDBJ whole genome shotgun (WGS) entry which is preliminary data.</text>
</comment>
<dbReference type="STRING" id="1300348.I602_1251"/>
<accession>A0A0M9CFN5</accession>
<proteinExistence type="predicted"/>